<keyword evidence="2" id="KW-1185">Reference proteome</keyword>
<evidence type="ECO:0000313" key="1">
    <source>
        <dbReference type="EMBL" id="KAJ1183522.1"/>
    </source>
</evidence>
<dbReference type="AlphaFoldDB" id="A0AAV7U3Q4"/>
<dbReference type="PANTHER" id="PTHR19446">
    <property type="entry name" value="REVERSE TRANSCRIPTASES"/>
    <property type="match status" value="1"/>
</dbReference>
<name>A0AAV7U3Q4_PLEWA</name>
<gene>
    <name evidence="1" type="ORF">NDU88_000340</name>
</gene>
<protein>
    <submittedName>
        <fullName evidence="1">Uncharacterized protein</fullName>
    </submittedName>
</protein>
<dbReference type="EMBL" id="JANPWB010000005">
    <property type="protein sequence ID" value="KAJ1183522.1"/>
    <property type="molecule type" value="Genomic_DNA"/>
</dbReference>
<organism evidence="1 2">
    <name type="scientific">Pleurodeles waltl</name>
    <name type="common">Iberian ribbed newt</name>
    <dbReference type="NCBI Taxonomy" id="8319"/>
    <lineage>
        <taxon>Eukaryota</taxon>
        <taxon>Metazoa</taxon>
        <taxon>Chordata</taxon>
        <taxon>Craniata</taxon>
        <taxon>Vertebrata</taxon>
        <taxon>Euteleostomi</taxon>
        <taxon>Amphibia</taxon>
        <taxon>Batrachia</taxon>
        <taxon>Caudata</taxon>
        <taxon>Salamandroidea</taxon>
        <taxon>Salamandridae</taxon>
        <taxon>Pleurodelinae</taxon>
        <taxon>Pleurodeles</taxon>
    </lineage>
</organism>
<accession>A0AAV7U3Q4</accession>
<comment type="caution">
    <text evidence="1">The sequence shown here is derived from an EMBL/GenBank/DDBJ whole genome shotgun (WGS) entry which is preliminary data.</text>
</comment>
<sequence>MEQCYSSNLQIPEEEGISEFINDCPMHNLTPEQRMALESELMVEGVTLAIAQMQTGIAPGPTNIPIELFRKLPRHVVASFHATYKAALENGVLSEDQQAVTIAFLPKEGISYNKYEPYRPLSLINADTTILANALATRLGAVILDLIHPDQNGFMSGGTTKLNVR</sequence>
<dbReference type="Proteomes" id="UP001066276">
    <property type="component" value="Chromosome 3_1"/>
</dbReference>
<reference evidence="1" key="1">
    <citation type="journal article" date="2022" name="bioRxiv">
        <title>Sequencing and chromosome-scale assembly of the giantPleurodeles waltlgenome.</title>
        <authorList>
            <person name="Brown T."/>
            <person name="Elewa A."/>
            <person name="Iarovenko S."/>
            <person name="Subramanian E."/>
            <person name="Araus A.J."/>
            <person name="Petzold A."/>
            <person name="Susuki M."/>
            <person name="Suzuki K.-i.T."/>
            <person name="Hayashi T."/>
            <person name="Toyoda A."/>
            <person name="Oliveira C."/>
            <person name="Osipova E."/>
            <person name="Leigh N.D."/>
            <person name="Simon A."/>
            <person name="Yun M.H."/>
        </authorList>
    </citation>
    <scope>NUCLEOTIDE SEQUENCE</scope>
    <source>
        <strain evidence="1">20211129_DDA</strain>
        <tissue evidence="1">Liver</tissue>
    </source>
</reference>
<evidence type="ECO:0000313" key="2">
    <source>
        <dbReference type="Proteomes" id="UP001066276"/>
    </source>
</evidence>
<proteinExistence type="predicted"/>